<dbReference type="RefSeq" id="WP_062285414.1">
    <property type="nucleotide sequence ID" value="NZ_LTBC01000015.1"/>
</dbReference>
<dbReference type="Proteomes" id="UP000075670">
    <property type="component" value="Unassembled WGS sequence"/>
</dbReference>
<gene>
    <name evidence="4" type="primary">cobK_2</name>
    <name evidence="4" type="ORF">MOMUL_26240</name>
</gene>
<dbReference type="NCBIfam" id="TIGR00715">
    <property type="entry name" value="precor6x_red"/>
    <property type="match status" value="1"/>
</dbReference>
<dbReference type="PANTHER" id="PTHR36925">
    <property type="entry name" value="COBALT-PRECORRIN-6A REDUCTASE"/>
    <property type="match status" value="1"/>
</dbReference>
<dbReference type="InterPro" id="IPR003723">
    <property type="entry name" value="Precorrin-6x_reduct"/>
</dbReference>
<dbReference type="EC" id="1.3.1.54" evidence="4"/>
<comment type="pathway">
    <text evidence="1">Cofactor biosynthesis; adenosylcobalamin biosynthesis.</text>
</comment>
<sequence>MILVLAGTADAREVIGTLKAGGYRVAASAVTAYGARLAREAGADTVQEGPLGGEDLLAFLKDQGIRAVIDATHPFATTITGAARQACQNLGLPYFRYRRPEVKLPSHPNLLLAGSLEEAAELASRGQVIFLTTGTRHLEYFTTAPALAGKRLVVRVLPEEASLARCRQLGIWPGDIVAIQGPCSYELNQALYRQFKADVVVTKDSGTTGGVVEKIQAALDLGLTVVVLRRPPEPDSLPLEDIIPLLGEALGR</sequence>
<dbReference type="GO" id="GO:0016994">
    <property type="term" value="F:precorrin-6A reductase activity"/>
    <property type="evidence" value="ECO:0007669"/>
    <property type="project" value="UniProtKB-EC"/>
</dbReference>
<keyword evidence="5" id="KW-1185">Reference proteome</keyword>
<comment type="caution">
    <text evidence="4">The sequence shown here is derived from an EMBL/GenBank/DDBJ whole genome shotgun (WGS) entry which is preliminary data.</text>
</comment>
<dbReference type="EMBL" id="LTBC01000015">
    <property type="protein sequence ID" value="KYH31093.1"/>
    <property type="molecule type" value="Genomic_DNA"/>
</dbReference>
<evidence type="ECO:0000256" key="1">
    <source>
        <dbReference type="ARBA" id="ARBA00004953"/>
    </source>
</evidence>
<dbReference type="Pfam" id="PF02571">
    <property type="entry name" value="CbiJ"/>
    <property type="match status" value="1"/>
</dbReference>
<dbReference type="SUPFAM" id="SSF51556">
    <property type="entry name" value="Metallo-dependent hydrolases"/>
    <property type="match status" value="1"/>
</dbReference>
<evidence type="ECO:0000313" key="4">
    <source>
        <dbReference type="EMBL" id="KYH31093.1"/>
    </source>
</evidence>
<dbReference type="PROSITE" id="PS51014">
    <property type="entry name" value="COBK_CBIJ"/>
    <property type="match status" value="1"/>
</dbReference>
<dbReference type="GO" id="GO:0009236">
    <property type="term" value="P:cobalamin biosynthetic process"/>
    <property type="evidence" value="ECO:0007669"/>
    <property type="project" value="UniProtKB-UniPathway"/>
</dbReference>
<reference evidence="4 5" key="1">
    <citation type="submission" date="2016-02" db="EMBL/GenBank/DDBJ databases">
        <title>Genome sequence of Moorella mulderi DSM 14980.</title>
        <authorList>
            <person name="Poehlein A."/>
            <person name="Daniel R."/>
        </authorList>
    </citation>
    <scope>NUCLEOTIDE SEQUENCE [LARGE SCALE GENOMIC DNA]</scope>
    <source>
        <strain evidence="4 5">DSM 14980</strain>
    </source>
</reference>
<evidence type="ECO:0000313" key="5">
    <source>
        <dbReference type="Proteomes" id="UP000075670"/>
    </source>
</evidence>
<organism evidence="4 5">
    <name type="scientific">Moorella mulderi DSM 14980</name>
    <dbReference type="NCBI Taxonomy" id="1122241"/>
    <lineage>
        <taxon>Bacteria</taxon>
        <taxon>Bacillati</taxon>
        <taxon>Bacillota</taxon>
        <taxon>Clostridia</taxon>
        <taxon>Neomoorellales</taxon>
        <taxon>Neomoorellaceae</taxon>
        <taxon>Neomoorella</taxon>
    </lineage>
</organism>
<name>A0A151AU58_9FIRM</name>
<accession>A0A151AU58</accession>
<dbReference type="PATRIC" id="fig|1122241.3.peg.2788"/>
<evidence type="ECO:0000256" key="2">
    <source>
        <dbReference type="ARBA" id="ARBA00022573"/>
    </source>
</evidence>
<dbReference type="AlphaFoldDB" id="A0A151AU58"/>
<dbReference type="InterPro" id="IPR032466">
    <property type="entry name" value="Metal_Hydrolase"/>
</dbReference>
<keyword evidence="3 4" id="KW-0560">Oxidoreductase</keyword>
<proteinExistence type="predicted"/>
<dbReference type="UniPathway" id="UPA00148"/>
<dbReference type="PANTHER" id="PTHR36925:SF1">
    <property type="entry name" value="COBALT-PRECORRIN-6A REDUCTASE"/>
    <property type="match status" value="1"/>
</dbReference>
<evidence type="ECO:0000256" key="3">
    <source>
        <dbReference type="ARBA" id="ARBA00023002"/>
    </source>
</evidence>
<keyword evidence="2" id="KW-0169">Cobalamin biosynthesis</keyword>
<protein>
    <submittedName>
        <fullName evidence="4">Precorrin-6A reductase</fullName>
        <ecNumber evidence="4">1.3.1.54</ecNumber>
    </submittedName>
</protein>
<dbReference type="OrthoDB" id="9780707at2"/>